<dbReference type="Gene3D" id="1.20.1250.20">
    <property type="entry name" value="MFS general substrate transporter like domains"/>
    <property type="match status" value="2"/>
</dbReference>
<dbReference type="Proteomes" id="UP001194746">
    <property type="component" value="Unassembled WGS sequence"/>
</dbReference>
<dbReference type="GO" id="GO:0022857">
    <property type="term" value="F:transmembrane transporter activity"/>
    <property type="evidence" value="ECO:0007669"/>
    <property type="project" value="InterPro"/>
</dbReference>
<evidence type="ECO:0000256" key="2">
    <source>
        <dbReference type="ARBA" id="ARBA00006727"/>
    </source>
</evidence>
<dbReference type="Pfam" id="PF07690">
    <property type="entry name" value="MFS_1"/>
    <property type="match status" value="1"/>
</dbReference>
<evidence type="ECO:0008006" key="6">
    <source>
        <dbReference type="Google" id="ProtNLM"/>
    </source>
</evidence>
<keyword evidence="5" id="KW-1185">Reference proteome</keyword>
<gene>
    <name evidence="4" type="ORF">FE257_007128</name>
</gene>
<accession>A0AAD4CN75</accession>
<dbReference type="AlphaFoldDB" id="A0AAD4CN75"/>
<organism evidence="4 5">
    <name type="scientific">Aspergillus nanangensis</name>
    <dbReference type="NCBI Taxonomy" id="2582783"/>
    <lineage>
        <taxon>Eukaryota</taxon>
        <taxon>Fungi</taxon>
        <taxon>Dikarya</taxon>
        <taxon>Ascomycota</taxon>
        <taxon>Pezizomycotina</taxon>
        <taxon>Eurotiomycetes</taxon>
        <taxon>Eurotiomycetidae</taxon>
        <taxon>Eurotiales</taxon>
        <taxon>Aspergillaceae</taxon>
        <taxon>Aspergillus</taxon>
        <taxon>Aspergillus subgen. Circumdati</taxon>
    </lineage>
</organism>
<keyword evidence="3" id="KW-0812">Transmembrane</keyword>
<dbReference type="PANTHER" id="PTHR11360">
    <property type="entry name" value="MONOCARBOXYLATE TRANSPORTER"/>
    <property type="match status" value="1"/>
</dbReference>
<feature type="transmembrane region" description="Helical" evidence="3">
    <location>
        <begin position="155"/>
        <end position="175"/>
    </location>
</feature>
<dbReference type="SUPFAM" id="SSF103473">
    <property type="entry name" value="MFS general substrate transporter"/>
    <property type="match status" value="1"/>
</dbReference>
<evidence type="ECO:0000313" key="4">
    <source>
        <dbReference type="EMBL" id="KAF9889620.1"/>
    </source>
</evidence>
<dbReference type="InterPro" id="IPR011701">
    <property type="entry name" value="MFS"/>
</dbReference>
<dbReference type="GO" id="GO:0016020">
    <property type="term" value="C:membrane"/>
    <property type="evidence" value="ECO:0007669"/>
    <property type="project" value="UniProtKB-SubCell"/>
</dbReference>
<evidence type="ECO:0000256" key="1">
    <source>
        <dbReference type="ARBA" id="ARBA00004141"/>
    </source>
</evidence>
<keyword evidence="3" id="KW-1133">Transmembrane helix</keyword>
<evidence type="ECO:0000313" key="5">
    <source>
        <dbReference type="Proteomes" id="UP001194746"/>
    </source>
</evidence>
<feature type="transmembrane region" description="Helical" evidence="3">
    <location>
        <begin position="294"/>
        <end position="315"/>
    </location>
</feature>
<dbReference type="InterPro" id="IPR036259">
    <property type="entry name" value="MFS_trans_sf"/>
</dbReference>
<dbReference type="EMBL" id="VCAU01000034">
    <property type="protein sequence ID" value="KAF9889620.1"/>
    <property type="molecule type" value="Genomic_DNA"/>
</dbReference>
<feature type="transmembrane region" description="Helical" evidence="3">
    <location>
        <begin position="355"/>
        <end position="374"/>
    </location>
</feature>
<comment type="similarity">
    <text evidence="2">Belongs to the major facilitator superfamily. Monocarboxylate porter (TC 2.A.1.13) family.</text>
</comment>
<dbReference type="PANTHER" id="PTHR11360:SF130">
    <property type="entry name" value="MAJOR FACILITATOR SUPERFAMILY (MFS) PROFILE DOMAIN-CONTAINING PROTEIN-RELATED"/>
    <property type="match status" value="1"/>
</dbReference>
<protein>
    <recommendedName>
        <fullName evidence="6">Major facilitator superfamily (MFS) profile domain-containing protein</fullName>
    </recommendedName>
</protein>
<feature type="transmembrane region" description="Helical" evidence="3">
    <location>
        <begin position="386"/>
        <end position="410"/>
    </location>
</feature>
<feature type="transmembrane region" description="Helical" evidence="3">
    <location>
        <begin position="262"/>
        <end position="282"/>
    </location>
</feature>
<evidence type="ECO:0000256" key="3">
    <source>
        <dbReference type="SAM" id="Phobius"/>
    </source>
</evidence>
<feature type="transmembrane region" description="Helical" evidence="3">
    <location>
        <begin position="120"/>
        <end position="143"/>
    </location>
</feature>
<feature type="transmembrane region" description="Helical" evidence="3">
    <location>
        <begin position="321"/>
        <end position="343"/>
    </location>
</feature>
<feature type="transmembrane region" description="Helical" evidence="3">
    <location>
        <begin position="69"/>
        <end position="88"/>
    </location>
</feature>
<proteinExistence type="inferred from homology"/>
<reference evidence="4" key="1">
    <citation type="journal article" date="2019" name="Beilstein J. Org. Chem.">
        <title>Nanangenines: drimane sesquiterpenoids as the dominant metabolite cohort of a novel Australian fungus, Aspergillus nanangensis.</title>
        <authorList>
            <person name="Lacey H.J."/>
            <person name="Gilchrist C.L.M."/>
            <person name="Crombie A."/>
            <person name="Kalaitzis J.A."/>
            <person name="Vuong D."/>
            <person name="Rutledge P.J."/>
            <person name="Turner P."/>
            <person name="Pitt J.I."/>
            <person name="Lacey E."/>
            <person name="Chooi Y.H."/>
            <person name="Piggott A.M."/>
        </authorList>
    </citation>
    <scope>NUCLEOTIDE SEQUENCE</scope>
    <source>
        <strain evidence="4">MST-FP2251</strain>
    </source>
</reference>
<feature type="transmembrane region" description="Helical" evidence="3">
    <location>
        <begin position="95"/>
        <end position="114"/>
    </location>
</feature>
<name>A0AAD4CN75_ASPNN</name>
<reference evidence="4" key="2">
    <citation type="submission" date="2020-02" db="EMBL/GenBank/DDBJ databases">
        <authorList>
            <person name="Gilchrist C.L.M."/>
            <person name="Chooi Y.-H."/>
        </authorList>
    </citation>
    <scope>NUCLEOTIDE SEQUENCE</scope>
    <source>
        <strain evidence="4">MST-FP2251</strain>
    </source>
</reference>
<feature type="transmembrane region" description="Helical" evidence="3">
    <location>
        <begin position="187"/>
        <end position="209"/>
    </location>
</feature>
<comment type="caution">
    <text evidence="4">The sequence shown here is derived from an EMBL/GenBank/DDBJ whole genome shotgun (WGS) entry which is preliminary data.</text>
</comment>
<feature type="transmembrane region" description="Helical" evidence="3">
    <location>
        <begin position="230"/>
        <end position="250"/>
    </location>
</feature>
<sequence>MKRLTIFQALLASPAIQDPPPPPPDGHLQAWIQVLCMHLVFFNSWGVSNSFGVFQQFYSEALPQSPSNISWIGGVQISLLFFVGVLAGRATDAGYFRPVFALGVLLQIIGVFMTSLCTTYWQIFLAQAVCMGLGNGCTFCSGMAVMSSYFIRKRAFAVGLASSGAAVGGLVYPAVLNSLLYKEAIGYAWTVRVMGFIMLITQTPGMLLFRPRLPARTTGPIVDWSAFKEWPFVFFTMSMFLNFWGLYFAFFYMGTFARDRIGISNTFTFIMVLNGVGIPGRIMPGLIGDRATGMLNMIVPLSVTASLLVYCWAAVTTEAGLYAFTIIYGLVAAALQSLFPATATTMSPSLQKTGTRFGMIMSIVGIACLTGPSIQGSLIQMDQGDYLYAQVFSATAIFVGALAAVAARIAKTGFVLWAKA</sequence>
<keyword evidence="3" id="KW-0472">Membrane</keyword>
<dbReference type="InterPro" id="IPR050327">
    <property type="entry name" value="Proton-linked_MCT"/>
</dbReference>
<comment type="subcellular location">
    <subcellularLocation>
        <location evidence="1">Membrane</location>
        <topology evidence="1">Multi-pass membrane protein</topology>
    </subcellularLocation>
</comment>